<dbReference type="InterPro" id="IPR051393">
    <property type="entry name" value="ABC_transporter_permease"/>
</dbReference>
<keyword evidence="10" id="KW-1185">Reference proteome</keyword>
<evidence type="ECO:0000313" key="9">
    <source>
        <dbReference type="EMBL" id="GEP68895.1"/>
    </source>
</evidence>
<keyword evidence="5 7" id="KW-1133">Transmembrane helix</keyword>
<dbReference type="PROSITE" id="PS50928">
    <property type="entry name" value="ABC_TM1"/>
    <property type="match status" value="1"/>
</dbReference>
<evidence type="ECO:0000256" key="7">
    <source>
        <dbReference type="RuleBase" id="RU363032"/>
    </source>
</evidence>
<comment type="similarity">
    <text evidence="7">Belongs to the binding-protein-dependent transport system permease family.</text>
</comment>
<dbReference type="Gene3D" id="1.10.3720.10">
    <property type="entry name" value="MetI-like"/>
    <property type="match status" value="1"/>
</dbReference>
<dbReference type="AlphaFoldDB" id="A0A512PCF9"/>
<keyword evidence="6 7" id="KW-0472">Membrane</keyword>
<keyword evidence="2 7" id="KW-0813">Transport</keyword>
<name>A0A512PCF9_9CELL</name>
<comment type="caution">
    <text evidence="9">The sequence shown here is derived from an EMBL/GenBank/DDBJ whole genome shotgun (WGS) entry which is preliminary data.</text>
</comment>
<feature type="transmembrane region" description="Helical" evidence="7">
    <location>
        <begin position="41"/>
        <end position="67"/>
    </location>
</feature>
<protein>
    <submittedName>
        <fullName evidence="9">ABC transporter</fullName>
    </submittedName>
</protein>
<dbReference type="InterPro" id="IPR035906">
    <property type="entry name" value="MetI-like_sf"/>
</dbReference>
<organism evidence="9 10">
    <name type="scientific">Cellulomonas soli</name>
    <dbReference type="NCBI Taxonomy" id="931535"/>
    <lineage>
        <taxon>Bacteria</taxon>
        <taxon>Bacillati</taxon>
        <taxon>Actinomycetota</taxon>
        <taxon>Actinomycetes</taxon>
        <taxon>Micrococcales</taxon>
        <taxon>Cellulomonadaceae</taxon>
        <taxon>Cellulomonas</taxon>
    </lineage>
</organism>
<comment type="subcellular location">
    <subcellularLocation>
        <location evidence="1 7">Cell membrane</location>
        <topology evidence="1 7">Multi-pass membrane protein</topology>
    </subcellularLocation>
</comment>
<dbReference type="Proteomes" id="UP000321798">
    <property type="component" value="Unassembled WGS sequence"/>
</dbReference>
<proteinExistence type="inferred from homology"/>
<dbReference type="EMBL" id="BKAL01000004">
    <property type="protein sequence ID" value="GEP68895.1"/>
    <property type="molecule type" value="Genomic_DNA"/>
</dbReference>
<evidence type="ECO:0000256" key="1">
    <source>
        <dbReference type="ARBA" id="ARBA00004651"/>
    </source>
</evidence>
<dbReference type="Pfam" id="PF00528">
    <property type="entry name" value="BPD_transp_1"/>
    <property type="match status" value="1"/>
</dbReference>
<feature type="domain" description="ABC transmembrane type-1" evidence="8">
    <location>
        <begin position="101"/>
        <end position="324"/>
    </location>
</feature>
<dbReference type="InterPro" id="IPR000515">
    <property type="entry name" value="MetI-like"/>
</dbReference>
<evidence type="ECO:0000313" key="10">
    <source>
        <dbReference type="Proteomes" id="UP000321798"/>
    </source>
</evidence>
<feature type="transmembrane region" description="Helical" evidence="7">
    <location>
        <begin position="202"/>
        <end position="224"/>
    </location>
</feature>
<evidence type="ECO:0000256" key="5">
    <source>
        <dbReference type="ARBA" id="ARBA00022989"/>
    </source>
</evidence>
<evidence type="ECO:0000256" key="3">
    <source>
        <dbReference type="ARBA" id="ARBA00022475"/>
    </source>
</evidence>
<gene>
    <name evidence="9" type="ORF">CSO01_16100</name>
</gene>
<feature type="transmembrane region" description="Helical" evidence="7">
    <location>
        <begin position="14"/>
        <end position="34"/>
    </location>
</feature>
<dbReference type="GO" id="GO:0055085">
    <property type="term" value="P:transmembrane transport"/>
    <property type="evidence" value="ECO:0007669"/>
    <property type="project" value="InterPro"/>
</dbReference>
<dbReference type="PANTHER" id="PTHR30193">
    <property type="entry name" value="ABC TRANSPORTER PERMEASE PROTEIN"/>
    <property type="match status" value="1"/>
</dbReference>
<sequence length="335" mass="37062">MDVLKYADTTGEKLVLMVIAVLLFVVVMGLVLFATDKIKRLPAWAVATAFLAPAVLGLAFGLVWPALETIKKSFYDRSGNEFVGVDNYVKAVTQDEFQIVLRNTAVWVVVVPLAATAIGLVYAVLVDRSRFEKFAKVLVFLPMSISMVGASIIWRFVYEYRPVLEGVPAENQPAQIGLMNQMLVWFGLEPQQFLISPPLNTFFLIVVMIWIQAGFAMTVLSAAIKAIPDDIVEAATLDGLGGLRMFRYITVPSIQPALVVVITTIAMGTLKVFDIVRTMTGGNFETSVAAFEFYRQSFVQRNTGMGSALAVILFILVTPLVVYNVRQMRKSEENR</sequence>
<evidence type="ECO:0000256" key="4">
    <source>
        <dbReference type="ARBA" id="ARBA00022692"/>
    </source>
</evidence>
<feature type="transmembrane region" description="Helical" evidence="7">
    <location>
        <begin position="245"/>
        <end position="270"/>
    </location>
</feature>
<reference evidence="9 10" key="1">
    <citation type="submission" date="2019-07" db="EMBL/GenBank/DDBJ databases">
        <title>Whole genome shotgun sequence of Cellulomonas soli NBRC 109434.</title>
        <authorList>
            <person name="Hosoyama A."/>
            <person name="Uohara A."/>
            <person name="Ohji S."/>
            <person name="Ichikawa N."/>
        </authorList>
    </citation>
    <scope>NUCLEOTIDE SEQUENCE [LARGE SCALE GENOMIC DNA]</scope>
    <source>
        <strain evidence="9 10">NBRC 109434</strain>
    </source>
</reference>
<feature type="transmembrane region" description="Helical" evidence="7">
    <location>
        <begin position="105"/>
        <end position="125"/>
    </location>
</feature>
<feature type="transmembrane region" description="Helical" evidence="7">
    <location>
        <begin position="137"/>
        <end position="157"/>
    </location>
</feature>
<dbReference type="CDD" id="cd06261">
    <property type="entry name" value="TM_PBP2"/>
    <property type="match status" value="1"/>
</dbReference>
<feature type="transmembrane region" description="Helical" evidence="7">
    <location>
        <begin position="305"/>
        <end position="325"/>
    </location>
</feature>
<evidence type="ECO:0000259" key="8">
    <source>
        <dbReference type="PROSITE" id="PS50928"/>
    </source>
</evidence>
<keyword evidence="4 7" id="KW-0812">Transmembrane</keyword>
<evidence type="ECO:0000256" key="6">
    <source>
        <dbReference type="ARBA" id="ARBA00023136"/>
    </source>
</evidence>
<dbReference type="SUPFAM" id="SSF161098">
    <property type="entry name" value="MetI-like"/>
    <property type="match status" value="1"/>
</dbReference>
<keyword evidence="3" id="KW-1003">Cell membrane</keyword>
<evidence type="ECO:0000256" key="2">
    <source>
        <dbReference type="ARBA" id="ARBA00022448"/>
    </source>
</evidence>
<dbReference type="GO" id="GO:0005886">
    <property type="term" value="C:plasma membrane"/>
    <property type="evidence" value="ECO:0007669"/>
    <property type="project" value="UniProtKB-SubCell"/>
</dbReference>
<dbReference type="RefSeq" id="WP_223203538.1">
    <property type="nucleotide sequence ID" value="NZ_BAABBJ010000003.1"/>
</dbReference>
<dbReference type="PANTHER" id="PTHR30193:SF18">
    <property type="entry name" value="OSMOPROTECTIVE COMPOUNDS UPTAKE PERMEASE PROTEIN GGTC"/>
    <property type="match status" value="1"/>
</dbReference>
<accession>A0A512PCF9</accession>